<dbReference type="EMBL" id="CP032869">
    <property type="protein sequence ID" value="AYL98434.1"/>
    <property type="molecule type" value="Genomic_DNA"/>
</dbReference>
<reference evidence="9 10" key="1">
    <citation type="submission" date="2018-10" db="EMBL/GenBank/DDBJ databases">
        <title>Genome sequencing of Mucilaginibacter sp. HYN0043.</title>
        <authorList>
            <person name="Kim M."/>
            <person name="Yi H."/>
        </authorList>
    </citation>
    <scope>NUCLEOTIDE SEQUENCE [LARGE SCALE GENOMIC DNA]</scope>
    <source>
        <strain evidence="9 10">HYN0043</strain>
    </source>
</reference>
<feature type="transmembrane region" description="Helical" evidence="8">
    <location>
        <begin position="266"/>
        <end position="283"/>
    </location>
</feature>
<feature type="binding site" evidence="7">
    <location>
        <position position="193"/>
    </location>
    <ligand>
        <name>Mg(2+)</name>
        <dbReference type="ChEBI" id="CHEBI:18420"/>
    </ligand>
</feature>
<name>A0A494VU08_9SPHI</name>
<dbReference type="InterPro" id="IPR000715">
    <property type="entry name" value="Glycosyl_transferase_4"/>
</dbReference>
<feature type="transmembrane region" description="Helical" evidence="8">
    <location>
        <begin position="141"/>
        <end position="159"/>
    </location>
</feature>
<feature type="transmembrane region" description="Helical" evidence="8">
    <location>
        <begin position="65"/>
        <end position="81"/>
    </location>
</feature>
<evidence type="ECO:0000256" key="4">
    <source>
        <dbReference type="ARBA" id="ARBA00022692"/>
    </source>
</evidence>
<comment type="cofactor">
    <cofactor evidence="7">
        <name>Mg(2+)</name>
        <dbReference type="ChEBI" id="CHEBI:18420"/>
    </cofactor>
</comment>
<keyword evidence="5 8" id="KW-1133">Transmembrane helix</keyword>
<dbReference type="RefSeq" id="WP_119406711.1">
    <property type="nucleotide sequence ID" value="NZ_CP032869.1"/>
</dbReference>
<dbReference type="KEGG" id="muh:HYN43_025520"/>
<dbReference type="GO" id="GO:0016780">
    <property type="term" value="F:phosphotransferase activity, for other substituted phosphate groups"/>
    <property type="evidence" value="ECO:0007669"/>
    <property type="project" value="InterPro"/>
</dbReference>
<comment type="subcellular location">
    <subcellularLocation>
        <location evidence="1">Cell membrane</location>
        <topology evidence="1">Multi-pass membrane protein</topology>
    </subcellularLocation>
</comment>
<dbReference type="Proteomes" id="UP000270046">
    <property type="component" value="Chromosome"/>
</dbReference>
<evidence type="ECO:0000256" key="1">
    <source>
        <dbReference type="ARBA" id="ARBA00004651"/>
    </source>
</evidence>
<evidence type="ECO:0000256" key="8">
    <source>
        <dbReference type="SAM" id="Phobius"/>
    </source>
</evidence>
<feature type="transmembrane region" description="Helical" evidence="8">
    <location>
        <begin position="190"/>
        <end position="211"/>
    </location>
</feature>
<keyword evidence="2" id="KW-1003">Cell membrane</keyword>
<feature type="transmembrane region" description="Helical" evidence="8">
    <location>
        <begin position="88"/>
        <end position="106"/>
    </location>
</feature>
<keyword evidence="10" id="KW-1185">Reference proteome</keyword>
<evidence type="ECO:0000256" key="7">
    <source>
        <dbReference type="PIRSR" id="PIRSR600715-1"/>
    </source>
</evidence>
<gene>
    <name evidence="9" type="ORF">HYN43_025520</name>
</gene>
<keyword evidence="7" id="KW-0479">Metal-binding</keyword>
<dbReference type="PANTHER" id="PTHR22926:SF3">
    <property type="entry name" value="UNDECAPRENYL-PHOSPHATE ALPHA-N-ACETYLGLUCOSAMINYL 1-PHOSPHATE TRANSFERASE"/>
    <property type="match status" value="1"/>
</dbReference>
<protein>
    <submittedName>
        <fullName evidence="9">Glycosyltransferase family 4 protein</fullName>
    </submittedName>
</protein>
<dbReference type="OrthoDB" id="9783652at2"/>
<dbReference type="AlphaFoldDB" id="A0A494VU08"/>
<keyword evidence="6 8" id="KW-0472">Membrane</keyword>
<organism evidence="9 10">
    <name type="scientific">Mucilaginibacter celer</name>
    <dbReference type="NCBI Taxonomy" id="2305508"/>
    <lineage>
        <taxon>Bacteria</taxon>
        <taxon>Pseudomonadati</taxon>
        <taxon>Bacteroidota</taxon>
        <taxon>Sphingobacteriia</taxon>
        <taxon>Sphingobacteriales</taxon>
        <taxon>Sphingobacteriaceae</taxon>
        <taxon>Mucilaginibacter</taxon>
    </lineage>
</organism>
<evidence type="ECO:0000256" key="6">
    <source>
        <dbReference type="ARBA" id="ARBA00023136"/>
    </source>
</evidence>
<feature type="transmembrane region" description="Helical" evidence="8">
    <location>
        <begin position="40"/>
        <end position="59"/>
    </location>
</feature>
<evidence type="ECO:0000313" key="10">
    <source>
        <dbReference type="Proteomes" id="UP000270046"/>
    </source>
</evidence>
<proteinExistence type="predicted"/>
<evidence type="ECO:0000313" key="9">
    <source>
        <dbReference type="EMBL" id="AYL98434.1"/>
    </source>
</evidence>
<feature type="binding site" evidence="7">
    <location>
        <position position="132"/>
    </location>
    <ligand>
        <name>Mg(2+)</name>
        <dbReference type="ChEBI" id="CHEBI:18420"/>
    </ligand>
</feature>
<dbReference type="PANTHER" id="PTHR22926">
    <property type="entry name" value="PHOSPHO-N-ACETYLMURAMOYL-PENTAPEPTIDE-TRANSFERASE"/>
    <property type="match status" value="1"/>
</dbReference>
<accession>A0A494VU08</accession>
<dbReference type="Pfam" id="PF00953">
    <property type="entry name" value="Glycos_transf_4"/>
    <property type="match status" value="1"/>
</dbReference>
<evidence type="ECO:0000256" key="5">
    <source>
        <dbReference type="ARBA" id="ARBA00022989"/>
    </source>
</evidence>
<dbReference type="GO" id="GO:0046872">
    <property type="term" value="F:metal ion binding"/>
    <property type="evidence" value="ECO:0007669"/>
    <property type="project" value="UniProtKB-KW"/>
</dbReference>
<dbReference type="GO" id="GO:0044038">
    <property type="term" value="P:cell wall macromolecule biosynthetic process"/>
    <property type="evidence" value="ECO:0007669"/>
    <property type="project" value="TreeGrafter"/>
</dbReference>
<feature type="transmembrane region" description="Helical" evidence="8">
    <location>
        <begin position="289"/>
        <end position="307"/>
    </location>
</feature>
<dbReference type="CDD" id="cd06854">
    <property type="entry name" value="GT_WbpL_WbcO_like"/>
    <property type="match status" value="1"/>
</dbReference>
<dbReference type="GO" id="GO:0071555">
    <property type="term" value="P:cell wall organization"/>
    <property type="evidence" value="ECO:0007669"/>
    <property type="project" value="TreeGrafter"/>
</dbReference>
<sequence length="316" mass="35849">MLPYLLITLILIVLINAYFSLSVHYNIFDVPNHRSSHQEITIRGAGIIFPLAVIAGWLFFGDVPVWLMAGLLLISVISFVDDLMPLSAVLRLAVHLAAVSMMLYALDVYNTWPLWMVIAGYIAIIGTINGFNFMDGINGITGIYCSVALITMLYINYFISLFAAWHLIICLLIACLIFLFYNFRKKARCFAGDVGSISIAFILIALTIMLLNKTHNFKYLFLFGVYGTDVVLTIIKRLRLGQNIMQAHRLHLYQLMVHERGYTHRQVALIYGGIQLLVNLFLACTHLHFYVYLLIITACLSALYLILQRNLKLKMA</sequence>
<dbReference type="GO" id="GO:0005886">
    <property type="term" value="C:plasma membrane"/>
    <property type="evidence" value="ECO:0007669"/>
    <property type="project" value="UniProtKB-SubCell"/>
</dbReference>
<feature type="transmembrane region" description="Helical" evidence="8">
    <location>
        <begin position="217"/>
        <end position="235"/>
    </location>
</feature>
<evidence type="ECO:0000256" key="2">
    <source>
        <dbReference type="ARBA" id="ARBA00022475"/>
    </source>
</evidence>
<keyword evidence="3 9" id="KW-0808">Transferase</keyword>
<keyword evidence="4 8" id="KW-0812">Transmembrane</keyword>
<evidence type="ECO:0000256" key="3">
    <source>
        <dbReference type="ARBA" id="ARBA00022679"/>
    </source>
</evidence>
<feature type="transmembrane region" description="Helical" evidence="8">
    <location>
        <begin position="112"/>
        <end position="134"/>
    </location>
</feature>
<keyword evidence="7" id="KW-0460">Magnesium</keyword>
<feature type="transmembrane region" description="Helical" evidence="8">
    <location>
        <begin position="6"/>
        <end position="28"/>
    </location>
</feature>
<feature type="transmembrane region" description="Helical" evidence="8">
    <location>
        <begin position="165"/>
        <end position="183"/>
    </location>
</feature>
<dbReference type="GO" id="GO:0009103">
    <property type="term" value="P:lipopolysaccharide biosynthetic process"/>
    <property type="evidence" value="ECO:0007669"/>
    <property type="project" value="TreeGrafter"/>
</dbReference>